<organism evidence="1 2">
    <name type="scientific">Sinocyclocheilus grahami</name>
    <name type="common">Dianchi golden-line fish</name>
    <name type="synonym">Barbus grahami</name>
    <dbReference type="NCBI Taxonomy" id="75366"/>
    <lineage>
        <taxon>Eukaryota</taxon>
        <taxon>Metazoa</taxon>
        <taxon>Chordata</taxon>
        <taxon>Craniata</taxon>
        <taxon>Vertebrata</taxon>
        <taxon>Euteleostomi</taxon>
        <taxon>Actinopterygii</taxon>
        <taxon>Neopterygii</taxon>
        <taxon>Teleostei</taxon>
        <taxon>Ostariophysi</taxon>
        <taxon>Cypriniformes</taxon>
        <taxon>Cyprinidae</taxon>
        <taxon>Cyprininae</taxon>
        <taxon>Sinocyclocheilus</taxon>
    </lineage>
</organism>
<dbReference type="GO" id="GO:0003351">
    <property type="term" value="P:epithelial cilium movement involved in extracellular fluid movement"/>
    <property type="evidence" value="ECO:0007669"/>
    <property type="project" value="TreeGrafter"/>
</dbReference>
<dbReference type="PANTHER" id="PTHR21963">
    <property type="entry name" value="PF6"/>
    <property type="match status" value="1"/>
</dbReference>
<dbReference type="AlphaFoldDB" id="A0A672P632"/>
<dbReference type="GO" id="GO:0005576">
    <property type="term" value="C:extracellular region"/>
    <property type="evidence" value="ECO:0007669"/>
    <property type="project" value="GOC"/>
</dbReference>
<dbReference type="InterPro" id="IPR026173">
    <property type="entry name" value="SPAG17"/>
</dbReference>
<reference evidence="1" key="1">
    <citation type="submission" date="2025-08" db="UniProtKB">
        <authorList>
            <consortium name="Ensembl"/>
        </authorList>
    </citation>
    <scope>IDENTIFICATION</scope>
</reference>
<protein>
    <submittedName>
        <fullName evidence="1">Si:dkey-208b23.5</fullName>
    </submittedName>
</protein>
<evidence type="ECO:0000313" key="2">
    <source>
        <dbReference type="Proteomes" id="UP000472262"/>
    </source>
</evidence>
<reference evidence="1" key="2">
    <citation type="submission" date="2025-09" db="UniProtKB">
        <authorList>
            <consortium name="Ensembl"/>
        </authorList>
    </citation>
    <scope>IDENTIFICATION</scope>
</reference>
<dbReference type="GO" id="GO:1990716">
    <property type="term" value="C:axonemal central apparatus"/>
    <property type="evidence" value="ECO:0007669"/>
    <property type="project" value="TreeGrafter"/>
</dbReference>
<accession>A0A672P632</accession>
<dbReference type="GO" id="GO:1904158">
    <property type="term" value="P:axonemal central apparatus assembly"/>
    <property type="evidence" value="ECO:0007669"/>
    <property type="project" value="TreeGrafter"/>
</dbReference>
<name>A0A672P632_SINGR</name>
<evidence type="ECO:0000313" key="1">
    <source>
        <dbReference type="Ensembl" id="ENSSGRP00000056389.1"/>
    </source>
</evidence>
<sequence length="383" mass="44430">MVQAEKAEDEQLISALLQAVQQPLRKLFSVLSWEDTLEKVTEVAKSIMDVGEEITVDLMAKLIKFQLLTIKNNDIARRAAEQKLAFGAAIFEGVACLVYDSMDWRRQYSHYLSCIRFIQVPEACRSIQQSRPQTEPESPVLSTEVDMRFYCDLLDRIPTEIPSVPFILHCMLEQVRMHNSPKNTDQKHPLLLNHHDERARRLHQLPVNIMTQSHVWTNLMSRHAESAIDRLTRSQELLHFCTDKSMSWSELQRLLQLFVFESMPLTTVDKSGCIKGSQSDPPNPTPWDNPVEFTKHLYWSNRRIPGVTRAQEQPLQFTLSDSNMVQKKEAERTPIQTPSESRERGNIFITNVKYILYVSEQEKTYRQHMYTSTILDGFNDVHV</sequence>
<dbReference type="PANTHER" id="PTHR21963:SF1">
    <property type="entry name" value="SPERM-ASSOCIATED ANTIGEN 17"/>
    <property type="match status" value="1"/>
</dbReference>
<proteinExistence type="predicted"/>
<dbReference type="InParanoid" id="A0A672P632"/>
<keyword evidence="2" id="KW-1185">Reference proteome</keyword>
<dbReference type="Proteomes" id="UP000472262">
    <property type="component" value="Unassembled WGS sequence"/>
</dbReference>
<dbReference type="Ensembl" id="ENSSGRT00000060199.1">
    <property type="protein sequence ID" value="ENSSGRP00000056389.1"/>
    <property type="gene ID" value="ENSSGRG00000029502.1"/>
</dbReference>